<organism evidence="3 4">
    <name type="scientific">Streptomyces caeruleatus</name>
    <dbReference type="NCBI Taxonomy" id="661399"/>
    <lineage>
        <taxon>Bacteria</taxon>
        <taxon>Bacillati</taxon>
        <taxon>Actinomycetota</taxon>
        <taxon>Actinomycetes</taxon>
        <taxon>Kitasatosporales</taxon>
        <taxon>Streptomycetaceae</taxon>
        <taxon>Streptomyces</taxon>
    </lineage>
</organism>
<feature type="transmembrane region" description="Helical" evidence="2">
    <location>
        <begin position="37"/>
        <end position="62"/>
    </location>
</feature>
<dbReference type="OrthoDB" id="5190576at2"/>
<keyword evidence="4" id="KW-1185">Reference proteome</keyword>
<keyword evidence="2" id="KW-1133">Transmembrane helix</keyword>
<dbReference type="AlphaFoldDB" id="A0A117RS53"/>
<evidence type="ECO:0000313" key="4">
    <source>
        <dbReference type="Proteomes" id="UP000053429"/>
    </source>
</evidence>
<evidence type="ECO:0000256" key="1">
    <source>
        <dbReference type="SAM" id="MobiDB-lite"/>
    </source>
</evidence>
<dbReference type="EMBL" id="LMWY01000002">
    <property type="protein sequence ID" value="KUO06259.1"/>
    <property type="molecule type" value="Genomic_DNA"/>
</dbReference>
<feature type="transmembrane region" description="Helical" evidence="2">
    <location>
        <begin position="150"/>
        <end position="170"/>
    </location>
</feature>
<protein>
    <submittedName>
        <fullName evidence="3">Uncharacterized protein</fullName>
    </submittedName>
</protein>
<dbReference type="PANTHER" id="PTHR42305">
    <property type="entry name" value="MEMBRANE PROTEIN RV1733C-RELATED"/>
    <property type="match status" value="1"/>
</dbReference>
<proteinExistence type="predicted"/>
<dbReference type="Proteomes" id="UP000053429">
    <property type="component" value="Unassembled WGS sequence"/>
</dbReference>
<name>A0A117RS53_9ACTN</name>
<keyword evidence="2" id="KW-0812">Transmembrane</keyword>
<gene>
    <name evidence="3" type="ORF">AQJ67_02040</name>
</gene>
<keyword evidence="2" id="KW-0472">Membrane</keyword>
<reference evidence="3 4" key="1">
    <citation type="submission" date="2015-10" db="EMBL/GenBank/DDBJ databases">
        <title>Draft genome sequence of Streptomyces caeruleatus NRRL B-24802, type strain for the species Streptomyces caeruleatus.</title>
        <authorList>
            <person name="Ruckert C."/>
            <person name="Winkler A."/>
            <person name="Kalinowski J."/>
            <person name="Kampfer P."/>
            <person name="Glaeser S."/>
        </authorList>
    </citation>
    <scope>NUCLEOTIDE SEQUENCE [LARGE SCALE GENOMIC DNA]</scope>
    <source>
        <strain evidence="3 4">NRRL B-24802</strain>
    </source>
</reference>
<comment type="caution">
    <text evidence="3">The sequence shown here is derived from an EMBL/GenBank/DDBJ whole genome shotgun (WGS) entry which is preliminary data.</text>
</comment>
<dbReference type="RefSeq" id="WP_062716205.1">
    <property type="nucleotide sequence ID" value="NZ_KQ948924.1"/>
</dbReference>
<evidence type="ECO:0000313" key="3">
    <source>
        <dbReference type="EMBL" id="KUO06259.1"/>
    </source>
</evidence>
<dbReference type="STRING" id="661399.AQJ67_02040"/>
<dbReference type="InterPro" id="IPR039708">
    <property type="entry name" value="MT1774/Rv1733c-like"/>
</dbReference>
<evidence type="ECO:0000256" key="2">
    <source>
        <dbReference type="SAM" id="Phobius"/>
    </source>
</evidence>
<feature type="region of interest" description="Disordered" evidence="1">
    <location>
        <begin position="1"/>
        <end position="29"/>
    </location>
</feature>
<dbReference type="PANTHER" id="PTHR42305:SF1">
    <property type="entry name" value="MEMBRANE PROTEIN RV1733C-RELATED"/>
    <property type="match status" value="1"/>
</dbReference>
<accession>A0A117RS53</accession>
<sequence>MSAQGSPSASGPPPPRQEPSSKGSNPLSRTTDRIESWCLRILLLVFVLGLPAAALSAGLTAYESSMRAVQSQSEQRHEVTARLTSDVNGGAEDAKRLAQVRWTDVNGLARTGSALVEPGTLKGAAVRVWVSRDGTITDPPMSTLNATTTGWLVGAMAAGGVTAGFFAARAGTRRVLDRRRYAHWDAEWDLVEPQWSARFHK</sequence>